<name>A0A2N7W9V9_9BURK</name>
<sequence length="71" mass="7669">MTCAWSEAKYPDEGLGCDDVLRISYVAGCLPAAVAGSMVKMRPGADPSVIVDRPQLNLSPNPVAKSLHRWR</sequence>
<evidence type="ECO:0000313" key="2">
    <source>
        <dbReference type="Proteomes" id="UP000235347"/>
    </source>
</evidence>
<keyword evidence="2" id="KW-1185">Reference proteome</keyword>
<dbReference type="Proteomes" id="UP000235347">
    <property type="component" value="Unassembled WGS sequence"/>
</dbReference>
<dbReference type="EMBL" id="PNYB01000005">
    <property type="protein sequence ID" value="PMS26181.1"/>
    <property type="molecule type" value="Genomic_DNA"/>
</dbReference>
<proteinExistence type="predicted"/>
<evidence type="ECO:0000313" key="1">
    <source>
        <dbReference type="EMBL" id="PMS26181.1"/>
    </source>
</evidence>
<dbReference type="AlphaFoldDB" id="A0A2N7W9V9"/>
<comment type="caution">
    <text evidence="1">The sequence shown here is derived from an EMBL/GenBank/DDBJ whole genome shotgun (WGS) entry which is preliminary data.</text>
</comment>
<organism evidence="1 2">
    <name type="scientific">Trinickia soli</name>
    <dbReference type="NCBI Taxonomy" id="380675"/>
    <lineage>
        <taxon>Bacteria</taxon>
        <taxon>Pseudomonadati</taxon>
        <taxon>Pseudomonadota</taxon>
        <taxon>Betaproteobacteria</taxon>
        <taxon>Burkholderiales</taxon>
        <taxon>Burkholderiaceae</taxon>
        <taxon>Trinickia</taxon>
    </lineage>
</organism>
<protein>
    <submittedName>
        <fullName evidence="1">Uncharacterized protein</fullName>
    </submittedName>
</protein>
<gene>
    <name evidence="1" type="ORF">C0Z19_08105</name>
</gene>
<reference evidence="1 2" key="1">
    <citation type="submission" date="2018-01" db="EMBL/GenBank/DDBJ databases">
        <title>Whole genome analyses suggest that Burkholderia sensu lato contains two further novel genera in the rhizoxinica-symbiotica group Mycetohabitans gen. nov., and Trinickia gen. nov.: implications for the evolution of diazotrophy and nodulation in the Burkholderiaceae.</title>
        <authorList>
            <person name="Estrada-de los Santos P."/>
            <person name="Palmer M."/>
            <person name="Chavez-Ramirez B."/>
            <person name="Beukes C."/>
            <person name="Steenkamp E.T."/>
            <person name="Hirsch A.M."/>
            <person name="Manyaka P."/>
            <person name="Maluk M."/>
            <person name="Lafos M."/>
            <person name="Crook M."/>
            <person name="Gross E."/>
            <person name="Simon M.F."/>
            <person name="Bueno dos Reis Junior F."/>
            <person name="Poole P.S."/>
            <person name="Venter S.N."/>
            <person name="James E.K."/>
        </authorList>
    </citation>
    <scope>NUCLEOTIDE SEQUENCE [LARGE SCALE GENOMIC DNA]</scope>
    <source>
        <strain evidence="1 2">GP25-8</strain>
    </source>
</reference>
<accession>A0A2N7W9V9</accession>